<evidence type="ECO:0000259" key="8">
    <source>
        <dbReference type="SMART" id="SM00702"/>
    </source>
</evidence>
<dbReference type="GO" id="GO:0005783">
    <property type="term" value="C:endoplasmic reticulum"/>
    <property type="evidence" value="ECO:0007669"/>
    <property type="project" value="TreeGrafter"/>
</dbReference>
<feature type="signal peptide" evidence="7">
    <location>
        <begin position="1"/>
        <end position="20"/>
    </location>
</feature>
<dbReference type="Gene3D" id="2.60.120.620">
    <property type="entry name" value="q2cbj1_9rhob like domain"/>
    <property type="match status" value="1"/>
</dbReference>
<feature type="compositionally biased region" description="Acidic residues" evidence="6">
    <location>
        <begin position="452"/>
        <end position="473"/>
    </location>
</feature>
<dbReference type="PaxDb" id="2850-Phatr42426"/>
<dbReference type="GeneID" id="7196637"/>
<name>B7FR90_PHATC</name>
<dbReference type="PANTHER" id="PTHR10869">
    <property type="entry name" value="PROLYL 4-HYDROXYLASE ALPHA SUBUNIT"/>
    <property type="match status" value="1"/>
</dbReference>
<dbReference type="InParanoid" id="B7FR90"/>
<dbReference type="eggNOG" id="KOG1591">
    <property type="taxonomic scope" value="Eukaryota"/>
</dbReference>
<dbReference type="Gene3D" id="2.60.40.780">
    <property type="entry name" value="von Hippel-Lindau disease tumour suppressor, beta domain"/>
    <property type="match status" value="1"/>
</dbReference>
<dbReference type="EMBL" id="CM000605">
    <property type="protein sequence ID" value="EEC50968.1"/>
    <property type="molecule type" value="Genomic_DNA"/>
</dbReference>
<comment type="cofactor">
    <cofactor evidence="1">
        <name>L-ascorbate</name>
        <dbReference type="ChEBI" id="CHEBI:38290"/>
    </cofactor>
</comment>
<dbReference type="InterPro" id="IPR045054">
    <property type="entry name" value="P4HA-like"/>
</dbReference>
<dbReference type="GO" id="GO:0005506">
    <property type="term" value="F:iron ion binding"/>
    <property type="evidence" value="ECO:0007669"/>
    <property type="project" value="InterPro"/>
</dbReference>
<evidence type="ECO:0000313" key="9">
    <source>
        <dbReference type="EMBL" id="EEC50968.1"/>
    </source>
</evidence>
<gene>
    <name evidence="9" type="ORF">PHATRDRAFT_42426</name>
</gene>
<dbReference type="Pfam" id="PF13640">
    <property type="entry name" value="2OG-FeII_Oxy_3"/>
    <property type="match status" value="1"/>
</dbReference>
<evidence type="ECO:0000256" key="6">
    <source>
        <dbReference type="SAM" id="MobiDB-lite"/>
    </source>
</evidence>
<protein>
    <recommendedName>
        <fullName evidence="8">Prolyl 4-hydroxylase alpha subunit domain-containing protein</fullName>
    </recommendedName>
</protein>
<evidence type="ECO:0000313" key="10">
    <source>
        <dbReference type="Proteomes" id="UP000000759"/>
    </source>
</evidence>
<evidence type="ECO:0000256" key="5">
    <source>
        <dbReference type="ARBA" id="ARBA00023004"/>
    </source>
</evidence>
<keyword evidence="10" id="KW-1185">Reference proteome</keyword>
<feature type="region of interest" description="Disordered" evidence="6">
    <location>
        <begin position="449"/>
        <end position="473"/>
    </location>
</feature>
<accession>B7FR90</accession>
<dbReference type="Proteomes" id="UP000000759">
    <property type="component" value="Chromosome 1"/>
</dbReference>
<reference evidence="9 10" key="1">
    <citation type="journal article" date="2008" name="Nature">
        <title>The Phaeodactylum genome reveals the evolutionary history of diatom genomes.</title>
        <authorList>
            <person name="Bowler C."/>
            <person name="Allen A.E."/>
            <person name="Badger J.H."/>
            <person name="Grimwood J."/>
            <person name="Jabbari K."/>
            <person name="Kuo A."/>
            <person name="Maheswari U."/>
            <person name="Martens C."/>
            <person name="Maumus F."/>
            <person name="Otillar R.P."/>
            <person name="Rayko E."/>
            <person name="Salamov A."/>
            <person name="Vandepoele K."/>
            <person name="Beszteri B."/>
            <person name="Gruber A."/>
            <person name="Heijde M."/>
            <person name="Katinka M."/>
            <person name="Mock T."/>
            <person name="Valentin K."/>
            <person name="Verret F."/>
            <person name="Berges J.A."/>
            <person name="Brownlee C."/>
            <person name="Cadoret J.P."/>
            <person name="Chiovitti A."/>
            <person name="Choi C.J."/>
            <person name="Coesel S."/>
            <person name="De Martino A."/>
            <person name="Detter J.C."/>
            <person name="Durkin C."/>
            <person name="Falciatore A."/>
            <person name="Fournet J."/>
            <person name="Haruta M."/>
            <person name="Huysman M.J."/>
            <person name="Jenkins B.D."/>
            <person name="Jiroutova K."/>
            <person name="Jorgensen R.E."/>
            <person name="Joubert Y."/>
            <person name="Kaplan A."/>
            <person name="Kroger N."/>
            <person name="Kroth P.G."/>
            <person name="La Roche J."/>
            <person name="Lindquist E."/>
            <person name="Lommer M."/>
            <person name="Martin-Jezequel V."/>
            <person name="Lopez P.J."/>
            <person name="Lucas S."/>
            <person name="Mangogna M."/>
            <person name="McGinnis K."/>
            <person name="Medlin L.K."/>
            <person name="Montsant A."/>
            <person name="Oudot-Le Secq M.P."/>
            <person name="Napoli C."/>
            <person name="Obornik M."/>
            <person name="Parker M.S."/>
            <person name="Petit J.L."/>
            <person name="Porcel B.M."/>
            <person name="Poulsen N."/>
            <person name="Robison M."/>
            <person name="Rychlewski L."/>
            <person name="Rynearson T.A."/>
            <person name="Schmutz J."/>
            <person name="Shapiro H."/>
            <person name="Siaut M."/>
            <person name="Stanley M."/>
            <person name="Sussman M.R."/>
            <person name="Taylor A.R."/>
            <person name="Vardi A."/>
            <person name="von Dassow P."/>
            <person name="Vyverman W."/>
            <person name="Willis A."/>
            <person name="Wyrwicz L.S."/>
            <person name="Rokhsar D.S."/>
            <person name="Weissenbach J."/>
            <person name="Armbrust E.V."/>
            <person name="Green B.R."/>
            <person name="Van de Peer Y."/>
            <person name="Grigoriev I.V."/>
        </authorList>
    </citation>
    <scope>NUCLEOTIDE SEQUENCE [LARGE SCALE GENOMIC DNA]</scope>
    <source>
        <strain evidence="9 10">CCAP 1055/1</strain>
    </source>
</reference>
<evidence type="ECO:0000256" key="7">
    <source>
        <dbReference type="SAM" id="SignalP"/>
    </source>
</evidence>
<evidence type="ECO:0000256" key="3">
    <source>
        <dbReference type="ARBA" id="ARBA00022964"/>
    </source>
</evidence>
<keyword evidence="5" id="KW-0408">Iron</keyword>
<feature type="domain" description="Prolyl 4-hydroxylase alpha subunit" evidence="8">
    <location>
        <begin position="232"/>
        <end position="429"/>
    </location>
</feature>
<organism evidence="9 10">
    <name type="scientific">Phaeodactylum tricornutum (strain CCAP 1055/1)</name>
    <dbReference type="NCBI Taxonomy" id="556484"/>
    <lineage>
        <taxon>Eukaryota</taxon>
        <taxon>Sar</taxon>
        <taxon>Stramenopiles</taxon>
        <taxon>Ochrophyta</taxon>
        <taxon>Bacillariophyta</taxon>
        <taxon>Bacillariophyceae</taxon>
        <taxon>Bacillariophycidae</taxon>
        <taxon>Naviculales</taxon>
        <taxon>Phaeodactylaceae</taxon>
        <taxon>Phaeodactylum</taxon>
    </lineage>
</organism>
<keyword evidence="3" id="KW-0223">Dioxygenase</keyword>
<dbReference type="InterPro" id="IPR006620">
    <property type="entry name" value="Pro_4_hyd_alph"/>
</dbReference>
<reference evidence="10" key="2">
    <citation type="submission" date="2008-08" db="EMBL/GenBank/DDBJ databases">
        <authorList>
            <consortium name="Diatom Consortium"/>
            <person name="Grigoriev I."/>
            <person name="Grimwood J."/>
            <person name="Kuo A."/>
            <person name="Otillar R.P."/>
            <person name="Salamov A."/>
            <person name="Detter J.C."/>
            <person name="Lindquist E."/>
            <person name="Shapiro H."/>
            <person name="Lucas S."/>
            <person name="Glavina del Rio T."/>
            <person name="Pitluck S."/>
            <person name="Rokhsar D."/>
            <person name="Bowler C."/>
        </authorList>
    </citation>
    <scope>GENOME REANNOTATION</scope>
    <source>
        <strain evidence="10">CCAP 1055/1</strain>
    </source>
</reference>
<dbReference type="PANTHER" id="PTHR10869:SF226">
    <property type="entry name" value="PROLYL 4-HYDROXYLASE ALPHA SUBUNIT DOMAIN-CONTAINING PROTEIN"/>
    <property type="match status" value="1"/>
</dbReference>
<keyword evidence="2" id="KW-0479">Metal-binding</keyword>
<keyword evidence="4" id="KW-0560">Oxidoreductase</keyword>
<dbReference type="HOGENOM" id="CLU_052585_0_0_1"/>
<dbReference type="GO" id="GO:0004656">
    <property type="term" value="F:procollagen-proline 4-dioxygenase activity"/>
    <property type="evidence" value="ECO:0007669"/>
    <property type="project" value="TreeGrafter"/>
</dbReference>
<proteinExistence type="predicted"/>
<dbReference type="InterPro" id="IPR044862">
    <property type="entry name" value="Pro_4_hyd_alph_FE2OG_OXY"/>
</dbReference>
<dbReference type="InterPro" id="IPR037140">
    <property type="entry name" value="VHL_beta_dom_sf"/>
</dbReference>
<dbReference type="GO" id="GO:0031418">
    <property type="term" value="F:L-ascorbic acid binding"/>
    <property type="evidence" value="ECO:0007669"/>
    <property type="project" value="InterPro"/>
</dbReference>
<dbReference type="FunFam" id="2.60.120.620:FF:000075">
    <property type="entry name" value="Predicted protein"/>
    <property type="match status" value="1"/>
</dbReference>
<evidence type="ECO:0000256" key="1">
    <source>
        <dbReference type="ARBA" id="ARBA00001961"/>
    </source>
</evidence>
<dbReference type="RefSeq" id="XP_002176505.1">
    <property type="nucleotide sequence ID" value="XM_002176469.1"/>
</dbReference>
<dbReference type="AlphaFoldDB" id="B7FR90"/>
<evidence type="ECO:0000256" key="4">
    <source>
        <dbReference type="ARBA" id="ARBA00023002"/>
    </source>
</evidence>
<keyword evidence="7" id="KW-0732">Signal</keyword>
<sequence>MMRMSIIFIFLALLVQSATPKVHRSVNRSIQIVNESASKIEIFWVHPETREPSLMSNPFIVPGADFSLNSFVGHEFLVKEMPGKNGCQVDSCKTENFKVSPNDEQVIRVSPEITVTFVDNKIRARKEADELIKACQVDARKRVELAGQDKAAALDAMDDLVNCVQGGVSSRLETVNEEIAFQASVRTDIAALLENYTCTDDSLNSSKDITTQQWKQADLTRTVHIKHERPTSRIHVIENFISDDECDAMEAAAQKSLHRATVADGKGGSRLSDNRKAMQAGIKVPWKDEASGNAIARLSRRVYDYTNHVLGLGIEEHGQEDLMSIQYFGRGKNDTEPDRYTPHCDGDCTGLPHKHGTRMATMVMYCDVADLGGHTNFRNAGVHVKPERGSGIFFSYIDPENRVMDTGFTEHSGCPVFEGEKKIVTQWIRLGVDTENPWDSFNTLGIKKSEMEDFESDGEEEIDETEDTSSDEL</sequence>
<evidence type="ECO:0000256" key="2">
    <source>
        <dbReference type="ARBA" id="ARBA00022723"/>
    </source>
</evidence>
<dbReference type="SMART" id="SM00702">
    <property type="entry name" value="P4Hc"/>
    <property type="match status" value="1"/>
</dbReference>
<dbReference type="OrthoDB" id="420380at2759"/>
<feature type="chain" id="PRO_5002855216" description="Prolyl 4-hydroxylase alpha subunit domain-containing protein" evidence="7">
    <location>
        <begin position="21"/>
        <end position="473"/>
    </location>
</feature>
<dbReference type="KEGG" id="pti:PHATRDRAFT_42426"/>